<dbReference type="Gene3D" id="3.40.50.300">
    <property type="entry name" value="P-loop containing nucleotide triphosphate hydrolases"/>
    <property type="match status" value="1"/>
</dbReference>
<dbReference type="InterPro" id="IPR027417">
    <property type="entry name" value="P-loop_NTPase"/>
</dbReference>
<dbReference type="PANTHER" id="PTHR13696">
    <property type="entry name" value="P-LOOP CONTAINING NUCLEOSIDE TRIPHOSPHATE HYDROLASE"/>
    <property type="match status" value="1"/>
</dbReference>
<dbReference type="SUPFAM" id="SSF52540">
    <property type="entry name" value="P-loop containing nucleoside triphosphate hydrolases"/>
    <property type="match status" value="1"/>
</dbReference>
<dbReference type="CDD" id="cd02042">
    <property type="entry name" value="ParAB_family"/>
    <property type="match status" value="1"/>
</dbReference>
<evidence type="ECO:0000313" key="3">
    <source>
        <dbReference type="Proteomes" id="UP001375743"/>
    </source>
</evidence>
<evidence type="ECO:0000259" key="1">
    <source>
        <dbReference type="Pfam" id="PF01656"/>
    </source>
</evidence>
<reference evidence="2 3" key="1">
    <citation type="submission" date="2024-01" db="EMBL/GenBank/DDBJ databases">
        <title>Multi-omics insights into the function and evolution of sodium benzoate biodegradation pathways in Benzoatithermus flavus gen. nov., sp. nov. from hot spring.</title>
        <authorList>
            <person name="Hu C.-J."/>
            <person name="Li W.-J."/>
        </authorList>
    </citation>
    <scope>NUCLEOTIDE SEQUENCE [LARGE SCALE GENOMIC DNA]</scope>
    <source>
        <strain evidence="2 3">SYSU G07066</strain>
    </source>
</reference>
<dbReference type="Proteomes" id="UP001375743">
    <property type="component" value="Unassembled WGS sequence"/>
</dbReference>
<protein>
    <submittedName>
        <fullName evidence="2">ParA family protein</fullName>
    </submittedName>
</protein>
<sequence>MRVITIASQKGGTGKSTLAINLGVLAGASGAPVVLVDCDAHRGLAQWRLVRAAARPVVAELPEPGGVEAVLANCRAAGAEFVVLDTPAGTPAPGSVIARAIAAADLVVMPSKAGFLDIMAARATVAAIRRARVPGVIVLNEVPPRGAVVEGARTALVGYGLPVCPTAVAHRVAVGYSLLQGQSLAEYDPANRGVAEFAAVWAWIKEHLAHGIAASSRPPARAS</sequence>
<dbReference type="PIRSF" id="PIRSF009320">
    <property type="entry name" value="Nuc_binding_HP_1000"/>
    <property type="match status" value="1"/>
</dbReference>
<name>A0ABU8XY68_9PROT</name>
<dbReference type="InterPro" id="IPR050678">
    <property type="entry name" value="DNA_Partitioning_ATPase"/>
</dbReference>
<dbReference type="RefSeq" id="WP_418161849.1">
    <property type="nucleotide sequence ID" value="NZ_JBBLZC010000040.1"/>
</dbReference>
<gene>
    <name evidence="2" type="ORF">U1T56_22845</name>
</gene>
<keyword evidence="3" id="KW-1185">Reference proteome</keyword>
<proteinExistence type="predicted"/>
<dbReference type="Pfam" id="PF01656">
    <property type="entry name" value="CbiA"/>
    <property type="match status" value="1"/>
</dbReference>
<evidence type="ECO:0000313" key="2">
    <source>
        <dbReference type="EMBL" id="MEK0086004.1"/>
    </source>
</evidence>
<accession>A0ABU8XY68</accession>
<dbReference type="PANTHER" id="PTHR13696:SF96">
    <property type="entry name" value="COBQ_COBB_MIND_PARA NUCLEOTIDE BINDING DOMAIN-CONTAINING PROTEIN"/>
    <property type="match status" value="1"/>
</dbReference>
<organism evidence="2 3">
    <name type="scientific">Benzoatithermus flavus</name>
    <dbReference type="NCBI Taxonomy" id="3108223"/>
    <lineage>
        <taxon>Bacteria</taxon>
        <taxon>Pseudomonadati</taxon>
        <taxon>Pseudomonadota</taxon>
        <taxon>Alphaproteobacteria</taxon>
        <taxon>Geminicoccales</taxon>
        <taxon>Geminicoccaceae</taxon>
        <taxon>Benzoatithermus</taxon>
    </lineage>
</organism>
<comment type="caution">
    <text evidence="2">The sequence shown here is derived from an EMBL/GenBank/DDBJ whole genome shotgun (WGS) entry which is preliminary data.</text>
</comment>
<feature type="domain" description="CobQ/CobB/MinD/ParA nucleotide binding" evidence="1">
    <location>
        <begin position="4"/>
        <end position="146"/>
    </location>
</feature>
<dbReference type="EMBL" id="JBBLZC010000040">
    <property type="protein sequence ID" value="MEK0086004.1"/>
    <property type="molecule type" value="Genomic_DNA"/>
</dbReference>
<dbReference type="InterPro" id="IPR002586">
    <property type="entry name" value="CobQ/CobB/MinD/ParA_Nub-bd_dom"/>
</dbReference>